<proteinExistence type="predicted"/>
<reference evidence="1 2" key="1">
    <citation type="submission" date="2016-10" db="EMBL/GenBank/DDBJ databases">
        <authorList>
            <person name="Varghese N."/>
        </authorList>
    </citation>
    <scope>NUCLEOTIDE SEQUENCE [LARGE SCALE GENOMIC DNA]</scope>
</reference>
<gene>
    <name evidence="1" type="ORF">ZT1A5_G5205</name>
</gene>
<dbReference type="AlphaFoldDB" id="A0A1Y6LHF3"/>
<evidence type="ECO:0000313" key="1">
    <source>
        <dbReference type="EMBL" id="SMY23765.1"/>
    </source>
</evidence>
<dbReference type="Proteomes" id="UP000215453">
    <property type="component" value="Chromosome 4"/>
</dbReference>
<dbReference type="EMBL" id="LT882679">
    <property type="protein sequence ID" value="SMY23765.1"/>
    <property type="molecule type" value="Genomic_DNA"/>
</dbReference>
<organism evidence="1 2">
    <name type="scientific">Zymoseptoria tritici ST99CH_1A5</name>
    <dbReference type="NCBI Taxonomy" id="1276529"/>
    <lineage>
        <taxon>Eukaryota</taxon>
        <taxon>Fungi</taxon>
        <taxon>Dikarya</taxon>
        <taxon>Ascomycota</taxon>
        <taxon>Pezizomycotina</taxon>
        <taxon>Dothideomycetes</taxon>
        <taxon>Dothideomycetidae</taxon>
        <taxon>Mycosphaerellales</taxon>
        <taxon>Mycosphaerellaceae</taxon>
        <taxon>Zymoseptoria</taxon>
    </lineage>
</organism>
<accession>A0A1Y6LHF3</accession>
<evidence type="ECO:0000313" key="2">
    <source>
        <dbReference type="Proteomes" id="UP000215453"/>
    </source>
</evidence>
<sequence>MGQTRVRPWHASWPCQDDESTLVDKDSDALTLYRWDELSGAEKEKYESIKGTWKVCLRRVISASVPLSIPLLFPPLQSSRLRNQLSQDHANSIRLPARLFSTSQSAFTSANHFDAPEFLKMRFTILIAAIIGFAVAIMDDCTPGTRCCTGTVHFRGQTFCTGRSICNDLGRCN</sequence>
<name>A0A1Y6LHF3_ZYMTR</name>
<protein>
    <submittedName>
        <fullName evidence="1">Uncharacterized protein</fullName>
    </submittedName>
</protein>